<evidence type="ECO:0000256" key="3">
    <source>
        <dbReference type="ARBA" id="ARBA00021740"/>
    </source>
</evidence>
<keyword evidence="6" id="KW-0288">FMN</keyword>
<keyword evidence="13" id="KW-0175">Coiled coil</keyword>
<feature type="coiled-coil region" evidence="13">
    <location>
        <begin position="6"/>
        <end position="40"/>
    </location>
</feature>
<dbReference type="InterPro" id="IPR011102">
    <property type="entry name" value="Sig_transdc_His_kinase_HWE"/>
</dbReference>
<keyword evidence="8" id="KW-0677">Repeat</keyword>
<dbReference type="GO" id="GO:0016301">
    <property type="term" value="F:kinase activity"/>
    <property type="evidence" value="ECO:0007669"/>
    <property type="project" value="UniProtKB-KW"/>
</dbReference>
<reference evidence="15 16" key="1">
    <citation type="submission" date="2023-11" db="EMBL/GenBank/DDBJ databases">
        <authorList>
            <person name="Bao R."/>
        </authorList>
    </citation>
    <scope>NUCLEOTIDE SEQUENCE [LARGE SCALE GENOMIC DNA]</scope>
    <source>
        <strain evidence="15 16">PJ23</strain>
    </source>
</reference>
<evidence type="ECO:0000256" key="1">
    <source>
        <dbReference type="ARBA" id="ARBA00000085"/>
    </source>
</evidence>
<sequence>MDSRELTGATGEIQRLLDENEQLRTSLESSLDENSRLAEDRDRLLHRVTVLARELQLANAAYQRPSPAPSPLDDLGREALQSQTEEELRVAFEELQVVTEELEVANASLQQTNAQLEARVQERTRELATINAALRKSEAAFRTLIEGIPQLPWRSRRGGDWTWSSQQWTSYTGRSREESLGPGWLLALHPDDRARAEAAWAAANPAQPLEFPARIYHAREGRYRHFHTRAAPVLTEDGAVAEWLGTCTDVDDILQLQQRQRVLVDELQHRTRNLMSVVQAVMLRTIKGSTSLEEFQRCMDDRMQALARAQGLLSRSGGGKVTFDALLHEELSAHVDIDEEGNGAQVSTSGARGIPLPSSSVQTLALALHELATNATKYGALATADGRLDVQWDVLPGGGDAPRLRMEWTESSVGEMPLLGAEAKGGGYGRELIERALPYQLGARTSYSFGADGVRCMIEVPVSAGETRLEDQA</sequence>
<name>A0ABU4RM53_9HYPH</name>
<dbReference type="InterPro" id="IPR035965">
    <property type="entry name" value="PAS-like_dom_sf"/>
</dbReference>
<dbReference type="Proteomes" id="UP001274321">
    <property type="component" value="Unassembled WGS sequence"/>
</dbReference>
<dbReference type="SMART" id="SM00091">
    <property type="entry name" value="PAS"/>
    <property type="match status" value="1"/>
</dbReference>
<dbReference type="EC" id="2.7.13.3" evidence="2"/>
<proteinExistence type="predicted"/>
<keyword evidence="9" id="KW-0547">Nucleotide-binding</keyword>
<dbReference type="CDD" id="cd00130">
    <property type="entry name" value="PAS"/>
    <property type="match status" value="1"/>
</dbReference>
<accession>A0ABU4RM53</accession>
<organism evidence="15 16">
    <name type="scientific">Terrihabitans rhizophilus</name>
    <dbReference type="NCBI Taxonomy" id="3092662"/>
    <lineage>
        <taxon>Bacteria</taxon>
        <taxon>Pseudomonadati</taxon>
        <taxon>Pseudomonadota</taxon>
        <taxon>Alphaproteobacteria</taxon>
        <taxon>Hyphomicrobiales</taxon>
        <taxon>Terrihabitans</taxon>
    </lineage>
</organism>
<keyword evidence="10 15" id="KW-0418">Kinase</keyword>
<keyword evidence="16" id="KW-1185">Reference proteome</keyword>
<evidence type="ECO:0000256" key="2">
    <source>
        <dbReference type="ARBA" id="ARBA00012438"/>
    </source>
</evidence>
<keyword evidence="12" id="KW-0843">Virulence</keyword>
<feature type="coiled-coil region" evidence="13">
    <location>
        <begin position="95"/>
        <end position="133"/>
    </location>
</feature>
<evidence type="ECO:0000256" key="13">
    <source>
        <dbReference type="SAM" id="Coils"/>
    </source>
</evidence>
<evidence type="ECO:0000256" key="5">
    <source>
        <dbReference type="ARBA" id="ARBA00022630"/>
    </source>
</evidence>
<dbReference type="PANTHER" id="PTHR41523:SF7">
    <property type="entry name" value="HISTIDINE KINASE"/>
    <property type="match status" value="1"/>
</dbReference>
<dbReference type="Gene3D" id="3.30.450.20">
    <property type="entry name" value="PAS domain"/>
    <property type="match status" value="1"/>
</dbReference>
<comment type="catalytic activity">
    <reaction evidence="1">
        <text>ATP + protein L-histidine = ADP + protein N-phospho-L-histidine.</text>
        <dbReference type="EC" id="2.7.13.3"/>
    </reaction>
</comment>
<keyword evidence="5" id="KW-0285">Flavoprotein</keyword>
<protein>
    <recommendedName>
        <fullName evidence="3">Blue-light-activated histidine kinase</fullName>
        <ecNumber evidence="2">2.7.13.3</ecNumber>
    </recommendedName>
</protein>
<evidence type="ECO:0000256" key="10">
    <source>
        <dbReference type="ARBA" id="ARBA00022777"/>
    </source>
</evidence>
<comment type="caution">
    <text evidence="15">The sequence shown here is derived from an EMBL/GenBank/DDBJ whole genome shotgun (WGS) entry which is preliminary data.</text>
</comment>
<dbReference type="Pfam" id="PF08447">
    <property type="entry name" value="PAS_3"/>
    <property type="match status" value="1"/>
</dbReference>
<evidence type="ECO:0000313" key="15">
    <source>
        <dbReference type="EMBL" id="MDX6805898.1"/>
    </source>
</evidence>
<dbReference type="InterPro" id="IPR013655">
    <property type="entry name" value="PAS_fold_3"/>
</dbReference>
<dbReference type="PANTHER" id="PTHR41523">
    <property type="entry name" value="TWO-COMPONENT SYSTEM SENSOR PROTEIN"/>
    <property type="match status" value="1"/>
</dbReference>
<evidence type="ECO:0000259" key="14">
    <source>
        <dbReference type="PROSITE" id="PS50113"/>
    </source>
</evidence>
<gene>
    <name evidence="15" type="ORF">SCD90_07465</name>
</gene>
<dbReference type="SUPFAM" id="SSF55785">
    <property type="entry name" value="PYP-like sensor domain (PAS domain)"/>
    <property type="match status" value="1"/>
</dbReference>
<dbReference type="InterPro" id="IPR036890">
    <property type="entry name" value="HATPase_C_sf"/>
</dbReference>
<dbReference type="RefSeq" id="WP_319844021.1">
    <property type="nucleotide sequence ID" value="NZ_JAXAFJ010000003.1"/>
</dbReference>
<dbReference type="InterPro" id="IPR000700">
    <property type="entry name" value="PAS-assoc_C"/>
</dbReference>
<evidence type="ECO:0000256" key="4">
    <source>
        <dbReference type="ARBA" id="ARBA00022553"/>
    </source>
</evidence>
<evidence type="ECO:0000313" key="16">
    <source>
        <dbReference type="Proteomes" id="UP001274321"/>
    </source>
</evidence>
<dbReference type="Gene3D" id="3.30.565.10">
    <property type="entry name" value="Histidine kinase-like ATPase, C-terminal domain"/>
    <property type="match status" value="1"/>
</dbReference>
<dbReference type="Pfam" id="PF07536">
    <property type="entry name" value="HWE_HK"/>
    <property type="match status" value="1"/>
</dbReference>
<keyword evidence="11" id="KW-0067">ATP-binding</keyword>
<evidence type="ECO:0000256" key="12">
    <source>
        <dbReference type="ARBA" id="ARBA00023026"/>
    </source>
</evidence>
<keyword evidence="7" id="KW-0808">Transferase</keyword>
<feature type="domain" description="PAC" evidence="14">
    <location>
        <begin position="209"/>
        <end position="262"/>
    </location>
</feature>
<dbReference type="SMART" id="SM00911">
    <property type="entry name" value="HWE_HK"/>
    <property type="match status" value="1"/>
</dbReference>
<dbReference type="EMBL" id="JAXAFJ010000003">
    <property type="protein sequence ID" value="MDX6805898.1"/>
    <property type="molecule type" value="Genomic_DNA"/>
</dbReference>
<evidence type="ECO:0000256" key="8">
    <source>
        <dbReference type="ARBA" id="ARBA00022737"/>
    </source>
</evidence>
<evidence type="ECO:0000256" key="11">
    <source>
        <dbReference type="ARBA" id="ARBA00022840"/>
    </source>
</evidence>
<evidence type="ECO:0000256" key="7">
    <source>
        <dbReference type="ARBA" id="ARBA00022679"/>
    </source>
</evidence>
<evidence type="ECO:0000256" key="6">
    <source>
        <dbReference type="ARBA" id="ARBA00022643"/>
    </source>
</evidence>
<evidence type="ECO:0000256" key="9">
    <source>
        <dbReference type="ARBA" id="ARBA00022741"/>
    </source>
</evidence>
<dbReference type="NCBIfam" id="TIGR00229">
    <property type="entry name" value="sensory_box"/>
    <property type="match status" value="1"/>
</dbReference>
<keyword evidence="4" id="KW-0597">Phosphoprotein</keyword>
<dbReference type="PROSITE" id="PS50113">
    <property type="entry name" value="PAC"/>
    <property type="match status" value="1"/>
</dbReference>
<dbReference type="InterPro" id="IPR000014">
    <property type="entry name" value="PAS"/>
</dbReference>